<gene>
    <name evidence="1" type="ORF">ERS852392_03075</name>
</gene>
<reference evidence="1 2" key="1">
    <citation type="submission" date="2015-09" db="EMBL/GenBank/DDBJ databases">
        <authorList>
            <consortium name="Pathogen Informatics"/>
        </authorList>
    </citation>
    <scope>NUCLEOTIDE SEQUENCE [LARGE SCALE GENOMIC DNA]</scope>
    <source>
        <strain evidence="1 2">2789STDY5608835</strain>
    </source>
</reference>
<dbReference type="EMBL" id="CYYR01000028">
    <property type="protein sequence ID" value="CUO41036.1"/>
    <property type="molecule type" value="Genomic_DNA"/>
</dbReference>
<protein>
    <submittedName>
        <fullName evidence="1">Uncharacterized protein</fullName>
    </submittedName>
</protein>
<proteinExistence type="predicted"/>
<evidence type="ECO:0000313" key="2">
    <source>
        <dbReference type="Proteomes" id="UP000095395"/>
    </source>
</evidence>
<sequence length="43" mass="4962">MSSVHNVRNKFDCLQAIIYSLYYEEGECPTAWKIADFPGYTAE</sequence>
<evidence type="ECO:0000313" key="1">
    <source>
        <dbReference type="EMBL" id="CUO41036.1"/>
    </source>
</evidence>
<organism evidence="1 2">
    <name type="scientific">Roseburia inulinivorans</name>
    <dbReference type="NCBI Taxonomy" id="360807"/>
    <lineage>
        <taxon>Bacteria</taxon>
        <taxon>Bacillati</taxon>
        <taxon>Bacillota</taxon>
        <taxon>Clostridia</taxon>
        <taxon>Lachnospirales</taxon>
        <taxon>Lachnospiraceae</taxon>
        <taxon>Roseburia</taxon>
    </lineage>
</organism>
<dbReference type="Proteomes" id="UP000095395">
    <property type="component" value="Unassembled WGS sequence"/>
</dbReference>
<dbReference type="AlphaFoldDB" id="A0A174EWV5"/>
<accession>A0A174EWV5</accession>
<name>A0A174EWV5_9FIRM</name>